<proteinExistence type="predicted"/>
<organism evidence="2 3">
    <name type="scientific">[Ruminococcus] torques ATCC 27756</name>
    <dbReference type="NCBI Taxonomy" id="411460"/>
    <lineage>
        <taxon>Bacteria</taxon>
        <taxon>Bacillati</taxon>
        <taxon>Bacillota</taxon>
        <taxon>Clostridia</taxon>
        <taxon>Lachnospirales</taxon>
        <taxon>Lachnospiraceae</taxon>
        <taxon>Mediterraneibacter</taxon>
    </lineage>
</organism>
<sequence>MKYNTQNAKIKSITEKTLIVGIDVGSETHFARAFDWRNYEYSKKPLEFSNTEAGFMTLKAWMADFAEKYGKNVVIPGMEPTGHYWFNLGAYLQDNGMKPVHVNPHHVKKSKELDDNNPNKNDRKDPKTIAALVNEGRFSYPYIPTGIYAEIRSLSNLRLQTQEEITRIKNRIARWFSIYFPEIKDVYRNPDSVSGLMILKEAPLPQDIVKLGVDGINKIWRDAKLRAAGLKRAKTLVTAAEHSIGSQEAPDSARIELKNLLNDYEIYKNREEDLMSLTEEKLSEIPHIDKLLEIKGVGLKTVSGFVAEV</sequence>
<accession>A5KPD8</accession>
<comment type="caution">
    <text evidence="2">The sequence shown here is derived from an EMBL/GenBank/DDBJ whole genome shotgun (WGS) entry which is preliminary data.</text>
</comment>
<reference evidence="2 3" key="2">
    <citation type="submission" date="2007-04" db="EMBL/GenBank/DDBJ databases">
        <title>Draft genome sequence of Ruminococcus torques (ATCC 27756).</title>
        <authorList>
            <person name="Sudarsanam P."/>
            <person name="Ley R."/>
            <person name="Guruge J."/>
            <person name="Turnbaugh P.J."/>
            <person name="Mahowald M."/>
            <person name="Liep D."/>
            <person name="Gordon J."/>
        </authorList>
    </citation>
    <scope>NUCLEOTIDE SEQUENCE [LARGE SCALE GENOMIC DNA]</scope>
    <source>
        <strain evidence="2 3">ATCC 27756</strain>
    </source>
</reference>
<dbReference type="AlphaFoldDB" id="A5KPD8"/>
<name>A5KPD8_9FIRM</name>
<dbReference type="InterPro" id="IPR002525">
    <property type="entry name" value="Transp_IS110-like_N"/>
</dbReference>
<feature type="non-terminal residue" evidence="2">
    <location>
        <position position="309"/>
    </location>
</feature>
<dbReference type="GO" id="GO:0006313">
    <property type="term" value="P:DNA transposition"/>
    <property type="evidence" value="ECO:0007669"/>
    <property type="project" value="InterPro"/>
</dbReference>
<feature type="domain" description="Transposase IS110-like N-terminal" evidence="1">
    <location>
        <begin position="20"/>
        <end position="181"/>
    </location>
</feature>
<dbReference type="HOGENOM" id="CLU_036902_4_5_9"/>
<dbReference type="RefSeq" id="WP_004846350.1">
    <property type="nucleotide sequence ID" value="NZ_DS264349.1"/>
</dbReference>
<dbReference type="Proteomes" id="UP000003577">
    <property type="component" value="Unassembled WGS sequence"/>
</dbReference>
<dbReference type="PANTHER" id="PTHR33055">
    <property type="entry name" value="TRANSPOSASE FOR INSERTION SEQUENCE ELEMENT IS1111A"/>
    <property type="match status" value="1"/>
</dbReference>
<evidence type="ECO:0000259" key="1">
    <source>
        <dbReference type="Pfam" id="PF01548"/>
    </source>
</evidence>
<dbReference type="EMBL" id="AAVP02000011">
    <property type="protein sequence ID" value="EDK23820.1"/>
    <property type="molecule type" value="Genomic_DNA"/>
</dbReference>
<gene>
    <name evidence="2" type="ORF">RUMTOR_02122</name>
</gene>
<dbReference type="GO" id="GO:0003677">
    <property type="term" value="F:DNA binding"/>
    <property type="evidence" value="ECO:0007669"/>
    <property type="project" value="InterPro"/>
</dbReference>
<dbReference type="InterPro" id="IPR047650">
    <property type="entry name" value="Transpos_IS110"/>
</dbReference>
<evidence type="ECO:0000313" key="2">
    <source>
        <dbReference type="EMBL" id="EDK23820.1"/>
    </source>
</evidence>
<reference evidence="2 3" key="1">
    <citation type="submission" date="2007-03" db="EMBL/GenBank/DDBJ databases">
        <authorList>
            <person name="Fulton L."/>
            <person name="Clifton S."/>
            <person name="Fulton B."/>
            <person name="Xu J."/>
            <person name="Minx P."/>
            <person name="Pepin K.H."/>
            <person name="Johnson M."/>
            <person name="Thiruvilangam P."/>
            <person name="Bhonagiri V."/>
            <person name="Nash W.E."/>
            <person name="Mardis E.R."/>
            <person name="Wilson R.K."/>
        </authorList>
    </citation>
    <scope>NUCLEOTIDE SEQUENCE [LARGE SCALE GENOMIC DNA]</scope>
    <source>
        <strain evidence="2 3">ATCC 27756</strain>
    </source>
</reference>
<dbReference type="Pfam" id="PF01548">
    <property type="entry name" value="DEDD_Tnp_IS110"/>
    <property type="match status" value="1"/>
</dbReference>
<protein>
    <recommendedName>
        <fullName evidence="1">Transposase IS110-like N-terminal domain-containing protein</fullName>
    </recommendedName>
</protein>
<evidence type="ECO:0000313" key="3">
    <source>
        <dbReference type="Proteomes" id="UP000003577"/>
    </source>
</evidence>
<dbReference type="GO" id="GO:0004803">
    <property type="term" value="F:transposase activity"/>
    <property type="evidence" value="ECO:0007669"/>
    <property type="project" value="InterPro"/>
</dbReference>